<evidence type="ECO:0000256" key="1">
    <source>
        <dbReference type="SAM" id="MobiDB-lite"/>
    </source>
</evidence>
<evidence type="ECO:0000313" key="5">
    <source>
        <dbReference type="Proteomes" id="UP001460270"/>
    </source>
</evidence>
<keyword evidence="2" id="KW-1133">Transmembrane helix</keyword>
<proteinExistence type="predicted"/>
<evidence type="ECO:0000313" key="4">
    <source>
        <dbReference type="EMBL" id="KAK7882519.1"/>
    </source>
</evidence>
<keyword evidence="5" id="KW-1185">Reference proteome</keyword>
<feature type="region of interest" description="Disordered" evidence="1">
    <location>
        <begin position="326"/>
        <end position="356"/>
    </location>
</feature>
<sequence>MLSHAIGTMPGSVSVLAALWVTLGRCLGQSLFPGCDNGKVLLETDLPKDAAHWDCPASLWLQSQRLYSVDTVYDPEPATLTCMNQRITYNHAIPNSGAYRPVSVESGEYLYCPPQRWINNLHHGATVLLYHPCSPPHERQLLSALARSCISDYILTPHKNLDRNRPIALVSWGRTLEISTVASSEICDWLNATTSKQPKPAELRYKSQYNLLLTRSENQDRNKGKKKVPTSLSLSKSSCQRLTSGSVKRCCEETISSLLEDLKETQLRLRFRREIIRQHNKRRKRAALNSTADLPKVSSDQTNSSSIIHRLQSNALPKTISSQIVNERSTKHALSRSTSLKENPIPKKFSPNTSRTTINNVPLARLHATDSNKMEKVQQKDNEVIDLEAREVVNVNDDVKYQQTELNGLDSATKSQAVGHKSSDCQCKPNHVCECSKGLDKSQIFMRTPRTDEAVWAAGALGFLLGLLTLCILHTRLYKHWKRGTSLYWHDPQQDYDSVADVIRRRLRLAKRRRKRGRKKEVVLLPSSSSSEEYP</sequence>
<protein>
    <recommendedName>
        <fullName evidence="6">Tumor protein p53-inducible protein 13</fullName>
    </recommendedName>
</protein>
<organism evidence="4 5">
    <name type="scientific">Mugilogobius chulae</name>
    <name type="common">yellowstripe goby</name>
    <dbReference type="NCBI Taxonomy" id="88201"/>
    <lineage>
        <taxon>Eukaryota</taxon>
        <taxon>Metazoa</taxon>
        <taxon>Chordata</taxon>
        <taxon>Craniata</taxon>
        <taxon>Vertebrata</taxon>
        <taxon>Euteleostomi</taxon>
        <taxon>Actinopterygii</taxon>
        <taxon>Neopterygii</taxon>
        <taxon>Teleostei</taxon>
        <taxon>Neoteleostei</taxon>
        <taxon>Acanthomorphata</taxon>
        <taxon>Gobiaria</taxon>
        <taxon>Gobiiformes</taxon>
        <taxon>Gobioidei</taxon>
        <taxon>Gobiidae</taxon>
        <taxon>Gobionellinae</taxon>
        <taxon>Mugilogobius</taxon>
    </lineage>
</organism>
<dbReference type="Proteomes" id="UP001460270">
    <property type="component" value="Unassembled WGS sequence"/>
</dbReference>
<gene>
    <name evidence="4" type="ORF">WMY93_028693</name>
</gene>
<dbReference type="GO" id="GO:0005737">
    <property type="term" value="C:cytoplasm"/>
    <property type="evidence" value="ECO:0007669"/>
    <property type="project" value="TreeGrafter"/>
</dbReference>
<feature type="region of interest" description="Disordered" evidence="1">
    <location>
        <begin position="516"/>
        <end position="535"/>
    </location>
</feature>
<keyword evidence="3" id="KW-0732">Signal</keyword>
<dbReference type="AlphaFoldDB" id="A0AAW0N016"/>
<dbReference type="EMBL" id="JBBPFD010000021">
    <property type="protein sequence ID" value="KAK7882519.1"/>
    <property type="molecule type" value="Genomic_DNA"/>
</dbReference>
<dbReference type="InterPro" id="IPR021454">
    <property type="entry name" value="DUF3105"/>
</dbReference>
<feature type="chain" id="PRO_5043452162" description="Tumor protein p53-inducible protein 13" evidence="3">
    <location>
        <begin position="29"/>
        <end position="535"/>
    </location>
</feature>
<feature type="signal peptide" evidence="3">
    <location>
        <begin position="1"/>
        <end position="28"/>
    </location>
</feature>
<accession>A0AAW0N016</accession>
<dbReference type="PANTHER" id="PTHR34179">
    <property type="entry name" value="TUMOR PROTEIN P53-INDUCIBLE PROTEIN 13"/>
    <property type="match status" value="1"/>
</dbReference>
<dbReference type="Pfam" id="PF11303">
    <property type="entry name" value="DUF3105"/>
    <property type="match status" value="1"/>
</dbReference>
<evidence type="ECO:0000256" key="3">
    <source>
        <dbReference type="SAM" id="SignalP"/>
    </source>
</evidence>
<name>A0AAW0N016_9GOBI</name>
<dbReference type="PANTHER" id="PTHR34179:SF1">
    <property type="entry name" value="TUMOR PROTEIN P53-INDUCIBLE PROTEIN 13"/>
    <property type="match status" value="1"/>
</dbReference>
<comment type="caution">
    <text evidence="4">The sequence shown here is derived from an EMBL/GenBank/DDBJ whole genome shotgun (WGS) entry which is preliminary data.</text>
</comment>
<evidence type="ECO:0000256" key="2">
    <source>
        <dbReference type="SAM" id="Phobius"/>
    </source>
</evidence>
<reference evidence="5" key="1">
    <citation type="submission" date="2024-04" db="EMBL/GenBank/DDBJ databases">
        <title>Salinicola lusitanus LLJ914,a marine bacterium isolated from the Okinawa Trough.</title>
        <authorList>
            <person name="Li J."/>
        </authorList>
    </citation>
    <scope>NUCLEOTIDE SEQUENCE [LARGE SCALE GENOMIC DNA]</scope>
</reference>
<keyword evidence="2" id="KW-0812">Transmembrane</keyword>
<keyword evidence="2" id="KW-0472">Membrane</keyword>
<feature type="transmembrane region" description="Helical" evidence="2">
    <location>
        <begin position="454"/>
        <end position="473"/>
    </location>
</feature>
<evidence type="ECO:0008006" key="6">
    <source>
        <dbReference type="Google" id="ProtNLM"/>
    </source>
</evidence>